<name>A0A841ZMV3_9LIST</name>
<reference evidence="2 3" key="1">
    <citation type="submission" date="2020-03" db="EMBL/GenBank/DDBJ databases">
        <title>Soil Listeria distribution.</title>
        <authorList>
            <person name="Liao J."/>
            <person name="Wiedmann M."/>
        </authorList>
    </citation>
    <scope>NUCLEOTIDE SEQUENCE [LARGE SCALE GENOMIC DNA]</scope>
    <source>
        <strain evidence="2 3">FSL L7-1507</strain>
    </source>
</reference>
<sequence>MKKVDLLKMIRDLDENKVSKSDVKFESIKQNEVLDVEKLTHHLLIIESGTLHLENKNFQILHFFSKENVIHQSPFELGLQDKLRLVTDTPVKIILINREYFLNFAANKMSYMEWLLEAIMKNSSGLCFELMKYDLPTESRITYTMQKLCDKDDVTVNNRGFREMPSYMNKMKLAKYGGVSRKNLDLKLEILKEKKHVEIEEGHFLISQMS</sequence>
<dbReference type="Proteomes" id="UP000559885">
    <property type="component" value="Unassembled WGS sequence"/>
</dbReference>
<gene>
    <name evidence="2" type="ORF">HB912_07470</name>
</gene>
<proteinExistence type="predicted"/>
<evidence type="ECO:0000313" key="3">
    <source>
        <dbReference type="Proteomes" id="UP000559885"/>
    </source>
</evidence>
<dbReference type="InterPro" id="IPR018490">
    <property type="entry name" value="cNMP-bd_dom_sf"/>
</dbReference>
<dbReference type="SUPFAM" id="SSF51206">
    <property type="entry name" value="cAMP-binding domain-like"/>
    <property type="match status" value="1"/>
</dbReference>
<dbReference type="EMBL" id="JAARRM010000002">
    <property type="protein sequence ID" value="MBC1521483.1"/>
    <property type="molecule type" value="Genomic_DNA"/>
</dbReference>
<dbReference type="AlphaFoldDB" id="A0A841ZMV3"/>
<dbReference type="Gene3D" id="2.60.120.10">
    <property type="entry name" value="Jelly Rolls"/>
    <property type="match status" value="1"/>
</dbReference>
<accession>A0A841ZMV3</accession>
<evidence type="ECO:0000256" key="1">
    <source>
        <dbReference type="ARBA" id="ARBA00023159"/>
    </source>
</evidence>
<dbReference type="RefSeq" id="WP_185373429.1">
    <property type="nucleotide sequence ID" value="NZ_JAARRM010000002.1"/>
</dbReference>
<organism evidence="2 3">
    <name type="scientific">Listeria aquatica</name>
    <dbReference type="NCBI Taxonomy" id="1494960"/>
    <lineage>
        <taxon>Bacteria</taxon>
        <taxon>Bacillati</taxon>
        <taxon>Bacillota</taxon>
        <taxon>Bacilli</taxon>
        <taxon>Bacillales</taxon>
        <taxon>Listeriaceae</taxon>
        <taxon>Listeria</taxon>
    </lineage>
</organism>
<keyword evidence="1" id="KW-0010">Activator</keyword>
<evidence type="ECO:0000313" key="2">
    <source>
        <dbReference type="EMBL" id="MBC1521483.1"/>
    </source>
</evidence>
<protein>
    <submittedName>
        <fullName evidence="2">Crp/Fnr family transcriptional regulator</fullName>
    </submittedName>
</protein>
<comment type="caution">
    <text evidence="2">The sequence shown here is derived from an EMBL/GenBank/DDBJ whole genome shotgun (WGS) entry which is preliminary data.</text>
</comment>
<dbReference type="InterPro" id="IPR014710">
    <property type="entry name" value="RmlC-like_jellyroll"/>
</dbReference>